<dbReference type="RefSeq" id="WP_209768914.1">
    <property type="nucleotide sequence ID" value="NZ_JAGINP010000017.1"/>
</dbReference>
<dbReference type="PANTHER" id="PTHR34235">
    <property type="entry name" value="SLR1203 PROTEIN-RELATED"/>
    <property type="match status" value="1"/>
</dbReference>
<organism evidence="1 2">
    <name type="scientific">Azospirillum rugosum</name>
    <dbReference type="NCBI Taxonomy" id="416170"/>
    <lineage>
        <taxon>Bacteria</taxon>
        <taxon>Pseudomonadati</taxon>
        <taxon>Pseudomonadota</taxon>
        <taxon>Alphaproteobacteria</taxon>
        <taxon>Rhodospirillales</taxon>
        <taxon>Azospirillaceae</taxon>
        <taxon>Azospirillum</taxon>
    </lineage>
</organism>
<evidence type="ECO:0000313" key="1">
    <source>
        <dbReference type="EMBL" id="MBP2294655.1"/>
    </source>
</evidence>
<name>A0ABS4STF7_9PROT</name>
<keyword evidence="2" id="KW-1185">Reference proteome</keyword>
<gene>
    <name evidence="1" type="ORF">J2851_004445</name>
</gene>
<dbReference type="Proteomes" id="UP000781958">
    <property type="component" value="Unassembled WGS sequence"/>
</dbReference>
<dbReference type="Gene3D" id="1.20.1220.20">
    <property type="entry name" value="Uncharcterised protein PF01724"/>
    <property type="match status" value="1"/>
</dbReference>
<evidence type="ECO:0000313" key="2">
    <source>
        <dbReference type="Proteomes" id="UP000781958"/>
    </source>
</evidence>
<dbReference type="InterPro" id="IPR002636">
    <property type="entry name" value="DUF29"/>
</dbReference>
<proteinExistence type="predicted"/>
<protein>
    <recommendedName>
        <fullName evidence="3">DUF29 domain-containing protein</fullName>
    </recommendedName>
</protein>
<sequence>MGRLFTLRDEDFHAWTQEQATALRQAAESRINLPVDWENLAEEVEEMGGQLRTEIASALARIIEHLLKLEHSHAADPRRGWVNSVLEHRDRIALLLEDSPSLRRHMDDLLVRGWKHGRKYALRGLAQDEIGDKDLPALCPYRLDEVLDDGWWPENRHGLPPVEAIS</sequence>
<dbReference type="EMBL" id="JAGINP010000017">
    <property type="protein sequence ID" value="MBP2294655.1"/>
    <property type="molecule type" value="Genomic_DNA"/>
</dbReference>
<reference evidence="1 2" key="1">
    <citation type="submission" date="2021-03" db="EMBL/GenBank/DDBJ databases">
        <title>Genomic Encyclopedia of Type Strains, Phase III (KMG-III): the genomes of soil and plant-associated and newly described type strains.</title>
        <authorList>
            <person name="Whitman W."/>
        </authorList>
    </citation>
    <scope>NUCLEOTIDE SEQUENCE [LARGE SCALE GENOMIC DNA]</scope>
    <source>
        <strain evidence="1 2">IMMIB AFH-6</strain>
    </source>
</reference>
<comment type="caution">
    <text evidence="1">The sequence shown here is derived from an EMBL/GenBank/DDBJ whole genome shotgun (WGS) entry which is preliminary data.</text>
</comment>
<evidence type="ECO:0008006" key="3">
    <source>
        <dbReference type="Google" id="ProtNLM"/>
    </source>
</evidence>
<accession>A0ABS4STF7</accession>
<dbReference type="Pfam" id="PF01724">
    <property type="entry name" value="DUF29"/>
    <property type="match status" value="1"/>
</dbReference>